<protein>
    <submittedName>
        <fullName evidence="1">HBL/NHE enterotoxin family protein</fullName>
    </submittedName>
</protein>
<dbReference type="InterPro" id="IPR052785">
    <property type="entry name" value="Enterotoxin_cmpnt"/>
</dbReference>
<dbReference type="Proteomes" id="UP001197974">
    <property type="component" value="Chromosome"/>
</dbReference>
<dbReference type="SUPFAM" id="SSF58100">
    <property type="entry name" value="Bacterial hemolysins"/>
    <property type="match status" value="1"/>
</dbReference>
<dbReference type="EMBL" id="CP129013">
    <property type="protein sequence ID" value="WLR41162.1"/>
    <property type="molecule type" value="Genomic_DNA"/>
</dbReference>
<gene>
    <name evidence="1" type="ORF">LC087_09260</name>
</gene>
<evidence type="ECO:0000313" key="2">
    <source>
        <dbReference type="Proteomes" id="UP001197974"/>
    </source>
</evidence>
<sequence>MKKTLILPLIFILFVSFNLRPIISQASSTSYLNSQQLKSTIDVVTSNINKLDTYANSVRNQHDSFTNNLSNLTITDLKESLNSHETKIQLNANFWNDTLKNRVISTNQLIIDYHQTFMGHYNTLNDLAKNNEREELLSFLNNYN</sequence>
<accession>A0ABY9JS17</accession>
<organism evidence="1 2">
    <name type="scientific">Bacillus carboniphilus</name>
    <dbReference type="NCBI Taxonomy" id="86663"/>
    <lineage>
        <taxon>Bacteria</taxon>
        <taxon>Bacillati</taxon>
        <taxon>Bacillota</taxon>
        <taxon>Bacilli</taxon>
        <taxon>Bacillales</taxon>
        <taxon>Bacillaceae</taxon>
        <taxon>Bacillus</taxon>
    </lineage>
</organism>
<name>A0ABY9JS17_9BACI</name>
<dbReference type="InterPro" id="IPR008414">
    <property type="entry name" value="HBL"/>
</dbReference>
<keyword evidence="2" id="KW-1185">Reference proteome</keyword>
<dbReference type="Gene3D" id="1.20.1170.10">
    <property type="match status" value="1"/>
</dbReference>
<dbReference type="Pfam" id="PF05791">
    <property type="entry name" value="Bacillus_HBL"/>
    <property type="match status" value="1"/>
</dbReference>
<proteinExistence type="predicted"/>
<dbReference type="PANTHER" id="PTHR38443">
    <property type="match status" value="1"/>
</dbReference>
<evidence type="ECO:0000313" key="1">
    <source>
        <dbReference type="EMBL" id="WLR41162.1"/>
    </source>
</evidence>
<dbReference type="PANTHER" id="PTHR38443:SF2">
    <property type="entry name" value="NON-HEMOLYTIC ENTEROTOXIN LYTIC COMPONENT L1"/>
    <property type="match status" value="1"/>
</dbReference>
<reference evidence="1 2" key="1">
    <citation type="submission" date="2023-06" db="EMBL/GenBank/DDBJ databases">
        <title>Five Gram-positive bacteria isolated from mangrove sediments in Shenzhen, Guangdong, China.</title>
        <authorList>
            <person name="Yu S."/>
            <person name="Zheng W."/>
            <person name="Huang Y."/>
        </authorList>
    </citation>
    <scope>NUCLEOTIDE SEQUENCE [LARGE SCALE GENOMIC DNA]</scope>
    <source>
        <strain evidence="1 2">SaN35-3</strain>
    </source>
</reference>